<protein>
    <submittedName>
        <fullName evidence="1">Unannotated protein</fullName>
    </submittedName>
</protein>
<reference evidence="1" key="1">
    <citation type="submission" date="2020-05" db="EMBL/GenBank/DDBJ databases">
        <authorList>
            <person name="Chiriac C."/>
            <person name="Salcher M."/>
            <person name="Ghai R."/>
            <person name="Kavagutti S V."/>
        </authorList>
    </citation>
    <scope>NUCLEOTIDE SEQUENCE</scope>
</reference>
<dbReference type="AlphaFoldDB" id="A0A6J7HH39"/>
<organism evidence="1">
    <name type="scientific">freshwater metagenome</name>
    <dbReference type="NCBI Taxonomy" id="449393"/>
    <lineage>
        <taxon>unclassified sequences</taxon>
        <taxon>metagenomes</taxon>
        <taxon>ecological metagenomes</taxon>
    </lineage>
</organism>
<accession>A0A6J7HH39</accession>
<dbReference type="EMBL" id="CAFBMR010000041">
    <property type="protein sequence ID" value="CAB4915825.1"/>
    <property type="molecule type" value="Genomic_DNA"/>
</dbReference>
<name>A0A6J7HH39_9ZZZZ</name>
<proteinExistence type="predicted"/>
<sequence>MQGPFDLAYAFLVSEYAALESGVGHCRIPSWIHGFEVSSAGRSSQSDGILTALAIASFWLQAPHWQVFGSGRRVLQERAFYCYPFFWIRATKPLCAG</sequence>
<evidence type="ECO:0000313" key="1">
    <source>
        <dbReference type="EMBL" id="CAB4915825.1"/>
    </source>
</evidence>
<gene>
    <name evidence="1" type="ORF">UFOPK3610_01115</name>
</gene>